<dbReference type="PANTHER" id="PTHR43045">
    <property type="entry name" value="SHIKIMATE TRANSPORTER"/>
    <property type="match status" value="1"/>
</dbReference>
<evidence type="ECO:0000256" key="7">
    <source>
        <dbReference type="SAM" id="Phobius"/>
    </source>
</evidence>
<dbReference type="InterPro" id="IPR036259">
    <property type="entry name" value="MFS_trans_sf"/>
</dbReference>
<keyword evidence="2" id="KW-0813">Transport</keyword>
<keyword evidence="10" id="KW-1185">Reference proteome</keyword>
<name>A0A4R4YHB0_9PSEU</name>
<feature type="transmembrane region" description="Helical" evidence="7">
    <location>
        <begin position="416"/>
        <end position="438"/>
    </location>
</feature>
<dbReference type="PANTHER" id="PTHR43045:SF2">
    <property type="entry name" value="INNER MEMBRANE METABOLITE TRANSPORT PROTEIN YHJE"/>
    <property type="match status" value="1"/>
</dbReference>
<comment type="subcellular location">
    <subcellularLocation>
        <location evidence="1">Cell membrane</location>
        <topology evidence="1">Multi-pass membrane protein</topology>
    </subcellularLocation>
</comment>
<comment type="caution">
    <text evidence="9">The sequence shown here is derived from an EMBL/GenBank/DDBJ whole genome shotgun (WGS) entry which is preliminary data.</text>
</comment>
<evidence type="ECO:0000313" key="10">
    <source>
        <dbReference type="Proteomes" id="UP000294947"/>
    </source>
</evidence>
<evidence type="ECO:0000256" key="5">
    <source>
        <dbReference type="ARBA" id="ARBA00022989"/>
    </source>
</evidence>
<keyword evidence="4 7" id="KW-0812">Transmembrane</keyword>
<feature type="transmembrane region" description="Helical" evidence="7">
    <location>
        <begin position="70"/>
        <end position="94"/>
    </location>
</feature>
<feature type="transmembrane region" description="Helical" evidence="7">
    <location>
        <begin position="295"/>
        <end position="318"/>
    </location>
</feature>
<sequence length="446" mass="47525">MSTRSLDTGTPEDASGVAAPIDSAARSRMARRAGVAAFVGTTIEIFDFYIYSTASALVLGALFFPTVSPAIGTLVAFATIWVGFIARPLGGVIFGHFGDRLGRKKMLMITLTMMGIATIMVGLLPTYGQIGIAAPLLLVTVRMLQGIAIGGEWGGAVLIATEHAPKKKSILFGAFAQQGSPVGNLLGTLAFIAITQLPEEQFTSWGWRIPFLFSAVLVIVGIVIRTRLEESPEMESLRRSSTVVRLPLAEVLRSTPKVVVLGILAGAIGMASSYVKTTFALSWATEDIGFSRSTFLMVIMIALIAQVLAQPFGAVLATRFDTRNAIVWILVPEIFLMPLMFYLIGTGSTALAIVGMVLATFPHSMFYATLAGILSNAFPARTRYTGISVCYQMSTTVFAGTAPFLCQYLLTTTGSITSVVALTIGYVVLSLVCSLALLNRTPAPHE</sequence>
<feature type="transmembrane region" description="Helical" evidence="7">
    <location>
        <begin position="170"/>
        <end position="193"/>
    </location>
</feature>
<dbReference type="AlphaFoldDB" id="A0A4R4YHB0"/>
<reference evidence="9 10" key="1">
    <citation type="submission" date="2019-03" db="EMBL/GenBank/DDBJ databases">
        <title>Draft genome sequences of novel Actinobacteria.</title>
        <authorList>
            <person name="Sahin N."/>
            <person name="Ay H."/>
            <person name="Saygin H."/>
        </authorList>
    </citation>
    <scope>NUCLEOTIDE SEQUENCE [LARGE SCALE GENOMIC DNA]</scope>
    <source>
        <strain evidence="9 10">7K502</strain>
    </source>
</reference>
<feature type="domain" description="Major facilitator superfamily (MFS) profile" evidence="8">
    <location>
        <begin position="33"/>
        <end position="442"/>
    </location>
</feature>
<feature type="transmembrane region" description="Helical" evidence="7">
    <location>
        <begin position="205"/>
        <end position="224"/>
    </location>
</feature>
<dbReference type="InterPro" id="IPR005828">
    <property type="entry name" value="MFS_sugar_transport-like"/>
</dbReference>
<keyword evidence="6 7" id="KW-0472">Membrane</keyword>
<dbReference type="CDD" id="cd17369">
    <property type="entry name" value="MFS_ShiA_like"/>
    <property type="match status" value="1"/>
</dbReference>
<dbReference type="InterPro" id="IPR011701">
    <property type="entry name" value="MFS"/>
</dbReference>
<feature type="transmembrane region" description="Helical" evidence="7">
    <location>
        <begin position="350"/>
        <end position="374"/>
    </location>
</feature>
<evidence type="ECO:0000256" key="6">
    <source>
        <dbReference type="ARBA" id="ARBA00023136"/>
    </source>
</evidence>
<proteinExistence type="predicted"/>
<organism evidence="9 10">
    <name type="scientific">Saccharopolyspora elongata</name>
    <dbReference type="NCBI Taxonomy" id="2530387"/>
    <lineage>
        <taxon>Bacteria</taxon>
        <taxon>Bacillati</taxon>
        <taxon>Actinomycetota</taxon>
        <taxon>Actinomycetes</taxon>
        <taxon>Pseudonocardiales</taxon>
        <taxon>Pseudonocardiaceae</taxon>
        <taxon>Saccharopolyspora</taxon>
    </lineage>
</organism>
<feature type="transmembrane region" description="Helical" evidence="7">
    <location>
        <begin position="106"/>
        <end position="124"/>
    </location>
</feature>
<evidence type="ECO:0000256" key="3">
    <source>
        <dbReference type="ARBA" id="ARBA00022475"/>
    </source>
</evidence>
<evidence type="ECO:0000313" key="9">
    <source>
        <dbReference type="EMBL" id="TDD44261.1"/>
    </source>
</evidence>
<dbReference type="Gene3D" id="1.20.1250.20">
    <property type="entry name" value="MFS general substrate transporter like domains"/>
    <property type="match status" value="2"/>
</dbReference>
<dbReference type="InterPro" id="IPR020846">
    <property type="entry name" value="MFS_dom"/>
</dbReference>
<dbReference type="GO" id="GO:0022857">
    <property type="term" value="F:transmembrane transporter activity"/>
    <property type="evidence" value="ECO:0007669"/>
    <property type="project" value="InterPro"/>
</dbReference>
<dbReference type="Proteomes" id="UP000294947">
    <property type="component" value="Unassembled WGS sequence"/>
</dbReference>
<evidence type="ECO:0000256" key="2">
    <source>
        <dbReference type="ARBA" id="ARBA00022448"/>
    </source>
</evidence>
<evidence type="ECO:0000256" key="4">
    <source>
        <dbReference type="ARBA" id="ARBA00022692"/>
    </source>
</evidence>
<feature type="transmembrane region" description="Helical" evidence="7">
    <location>
        <begin position="130"/>
        <end position="149"/>
    </location>
</feature>
<dbReference type="EMBL" id="SMKW01000034">
    <property type="protein sequence ID" value="TDD44261.1"/>
    <property type="molecule type" value="Genomic_DNA"/>
</dbReference>
<feature type="transmembrane region" description="Helical" evidence="7">
    <location>
        <begin position="325"/>
        <end position="344"/>
    </location>
</feature>
<evidence type="ECO:0000256" key="1">
    <source>
        <dbReference type="ARBA" id="ARBA00004651"/>
    </source>
</evidence>
<dbReference type="OrthoDB" id="9066401at2"/>
<feature type="transmembrane region" description="Helical" evidence="7">
    <location>
        <begin position="386"/>
        <end position="410"/>
    </location>
</feature>
<accession>A0A4R4YHB0</accession>
<keyword evidence="3" id="KW-1003">Cell membrane</keyword>
<dbReference type="Pfam" id="PF07690">
    <property type="entry name" value="MFS_1"/>
    <property type="match status" value="1"/>
</dbReference>
<gene>
    <name evidence="9" type="ORF">E1288_24360</name>
</gene>
<dbReference type="GO" id="GO:0005886">
    <property type="term" value="C:plasma membrane"/>
    <property type="evidence" value="ECO:0007669"/>
    <property type="project" value="UniProtKB-SubCell"/>
</dbReference>
<feature type="transmembrane region" description="Helical" evidence="7">
    <location>
        <begin position="258"/>
        <end position="275"/>
    </location>
</feature>
<dbReference type="Pfam" id="PF00083">
    <property type="entry name" value="Sugar_tr"/>
    <property type="match status" value="1"/>
</dbReference>
<dbReference type="SUPFAM" id="SSF103473">
    <property type="entry name" value="MFS general substrate transporter"/>
    <property type="match status" value="1"/>
</dbReference>
<dbReference type="PROSITE" id="PS50850">
    <property type="entry name" value="MFS"/>
    <property type="match status" value="1"/>
</dbReference>
<keyword evidence="5 7" id="KW-1133">Transmembrane helix</keyword>
<feature type="transmembrane region" description="Helical" evidence="7">
    <location>
        <begin position="35"/>
        <end position="64"/>
    </location>
</feature>
<evidence type="ECO:0000259" key="8">
    <source>
        <dbReference type="PROSITE" id="PS50850"/>
    </source>
</evidence>
<protein>
    <submittedName>
        <fullName evidence="9">MFS transporter</fullName>
    </submittedName>
</protein>